<protein>
    <submittedName>
        <fullName evidence="2">Uncharacterized protein</fullName>
    </submittedName>
</protein>
<feature type="compositionally biased region" description="Low complexity" evidence="1">
    <location>
        <begin position="33"/>
        <end position="42"/>
    </location>
</feature>
<proteinExistence type="predicted"/>
<gene>
    <name evidence="2" type="ORF">GCM10023335_64100</name>
</gene>
<sequence>MRDAGRQPAPGRQLVALREEFGDGTPVPRPRPVRAVPTGAAPFMGTTMGTPVGTSPASPGRTRERPRIRPLPGSRPGTAPRTVSRLLHRHARCRLPAPHISAQPDLPYV</sequence>
<accession>A0ABP9JEC8</accession>
<feature type="region of interest" description="Disordered" evidence="1">
    <location>
        <begin position="18"/>
        <end position="82"/>
    </location>
</feature>
<name>A0ABP9JEC8_9ACTN</name>
<organism evidence="2 3">
    <name type="scientific">Streptomyces siamensis</name>
    <dbReference type="NCBI Taxonomy" id="1274986"/>
    <lineage>
        <taxon>Bacteria</taxon>
        <taxon>Bacillati</taxon>
        <taxon>Actinomycetota</taxon>
        <taxon>Actinomycetes</taxon>
        <taxon>Kitasatosporales</taxon>
        <taxon>Streptomycetaceae</taxon>
        <taxon>Streptomyces</taxon>
    </lineage>
</organism>
<keyword evidence="3" id="KW-1185">Reference proteome</keyword>
<dbReference type="EMBL" id="BAABKB010000030">
    <property type="protein sequence ID" value="GAA5027406.1"/>
    <property type="molecule type" value="Genomic_DNA"/>
</dbReference>
<comment type="caution">
    <text evidence="2">The sequence shown here is derived from an EMBL/GenBank/DDBJ whole genome shotgun (WGS) entry which is preliminary data.</text>
</comment>
<evidence type="ECO:0000313" key="3">
    <source>
        <dbReference type="Proteomes" id="UP001501759"/>
    </source>
</evidence>
<dbReference type="Proteomes" id="UP001501759">
    <property type="component" value="Unassembled WGS sequence"/>
</dbReference>
<feature type="compositionally biased region" description="Polar residues" evidence="1">
    <location>
        <begin position="47"/>
        <end position="57"/>
    </location>
</feature>
<evidence type="ECO:0000256" key="1">
    <source>
        <dbReference type="SAM" id="MobiDB-lite"/>
    </source>
</evidence>
<reference evidence="3" key="1">
    <citation type="journal article" date="2019" name="Int. J. Syst. Evol. Microbiol.">
        <title>The Global Catalogue of Microorganisms (GCM) 10K type strain sequencing project: providing services to taxonomists for standard genome sequencing and annotation.</title>
        <authorList>
            <consortium name="The Broad Institute Genomics Platform"/>
            <consortium name="The Broad Institute Genome Sequencing Center for Infectious Disease"/>
            <person name="Wu L."/>
            <person name="Ma J."/>
        </authorList>
    </citation>
    <scope>NUCLEOTIDE SEQUENCE [LARGE SCALE GENOMIC DNA]</scope>
    <source>
        <strain evidence="3">JCM 18409</strain>
    </source>
</reference>
<evidence type="ECO:0000313" key="2">
    <source>
        <dbReference type="EMBL" id="GAA5027406.1"/>
    </source>
</evidence>